<dbReference type="GO" id="GO:0043200">
    <property type="term" value="P:response to amino acid"/>
    <property type="evidence" value="ECO:0007669"/>
    <property type="project" value="TreeGrafter"/>
</dbReference>
<evidence type="ECO:0000256" key="1">
    <source>
        <dbReference type="ARBA" id="ARBA00023015"/>
    </source>
</evidence>
<keyword evidence="1" id="KW-0805">Transcription regulation</keyword>
<dbReference type="PRINTS" id="PR00033">
    <property type="entry name" value="HTHASNC"/>
</dbReference>
<dbReference type="AlphaFoldDB" id="A0AA41YR69"/>
<sequence length="148" mass="16369">MAKQQTEAELDETDRALIARLRDNSRIPTATLARQLGVSRGTVQNRIDRLVASGILVGFTVRLRGDVETGMVRAITSLEVRSTDNRNVVAALKRNPEVSRIHSTSGRWDLVVEIQAHDLAALDQVLTHIRTIPAVTHSETCILLAELR</sequence>
<dbReference type="SUPFAM" id="SSF54909">
    <property type="entry name" value="Dimeric alpha+beta barrel"/>
    <property type="match status" value="1"/>
</dbReference>
<name>A0AA41YR69_9PROT</name>
<accession>A0AA41YR69</accession>
<keyword evidence="6" id="KW-1185">Reference proteome</keyword>
<keyword evidence="2" id="KW-0238">DNA-binding</keyword>
<dbReference type="InterPro" id="IPR036388">
    <property type="entry name" value="WH-like_DNA-bd_sf"/>
</dbReference>
<gene>
    <name evidence="5" type="ORF">OL599_05425</name>
</gene>
<dbReference type="PANTHER" id="PTHR30154">
    <property type="entry name" value="LEUCINE-RESPONSIVE REGULATORY PROTEIN"/>
    <property type="match status" value="1"/>
</dbReference>
<dbReference type="GO" id="GO:0005829">
    <property type="term" value="C:cytosol"/>
    <property type="evidence" value="ECO:0007669"/>
    <property type="project" value="TreeGrafter"/>
</dbReference>
<protein>
    <submittedName>
        <fullName evidence="5">Lrp/AsnC family transcriptional regulator</fullName>
    </submittedName>
</protein>
<dbReference type="InterPro" id="IPR019888">
    <property type="entry name" value="Tscrpt_reg_AsnC-like"/>
</dbReference>
<dbReference type="SMART" id="SM00344">
    <property type="entry name" value="HTH_ASNC"/>
    <property type="match status" value="1"/>
</dbReference>
<dbReference type="SUPFAM" id="SSF46785">
    <property type="entry name" value="Winged helix' DNA-binding domain"/>
    <property type="match status" value="1"/>
</dbReference>
<feature type="domain" description="HTH asnC-type" evidence="4">
    <location>
        <begin position="10"/>
        <end position="72"/>
    </location>
</feature>
<evidence type="ECO:0000313" key="6">
    <source>
        <dbReference type="Proteomes" id="UP001165679"/>
    </source>
</evidence>
<comment type="caution">
    <text evidence="5">The sequence shown here is derived from an EMBL/GenBank/DDBJ whole genome shotgun (WGS) entry which is preliminary data.</text>
</comment>
<dbReference type="Gene3D" id="1.10.10.10">
    <property type="entry name" value="Winged helix-like DNA-binding domain superfamily/Winged helix DNA-binding domain"/>
    <property type="match status" value="1"/>
</dbReference>
<dbReference type="Pfam" id="PF13404">
    <property type="entry name" value="HTH_AsnC-type"/>
    <property type="match status" value="1"/>
</dbReference>
<proteinExistence type="predicted"/>
<keyword evidence="3" id="KW-0804">Transcription</keyword>
<dbReference type="PROSITE" id="PS50956">
    <property type="entry name" value="HTH_ASNC_2"/>
    <property type="match status" value="1"/>
</dbReference>
<evidence type="ECO:0000313" key="5">
    <source>
        <dbReference type="EMBL" id="MCW3474012.1"/>
    </source>
</evidence>
<dbReference type="InterPro" id="IPR011008">
    <property type="entry name" value="Dimeric_a/b-barrel"/>
</dbReference>
<dbReference type="Proteomes" id="UP001165679">
    <property type="component" value="Unassembled WGS sequence"/>
</dbReference>
<dbReference type="Gene3D" id="3.30.70.920">
    <property type="match status" value="1"/>
</dbReference>
<evidence type="ECO:0000259" key="4">
    <source>
        <dbReference type="PROSITE" id="PS50956"/>
    </source>
</evidence>
<reference evidence="5" key="2">
    <citation type="submission" date="2022-10" db="EMBL/GenBank/DDBJ databases">
        <authorList>
            <person name="Trinh H.N."/>
        </authorList>
    </citation>
    <scope>NUCLEOTIDE SEQUENCE</scope>
    <source>
        <strain evidence="5">RN2-1</strain>
    </source>
</reference>
<dbReference type="Pfam" id="PF01037">
    <property type="entry name" value="AsnC_trans_reg"/>
    <property type="match status" value="1"/>
</dbReference>
<organism evidence="5 6">
    <name type="scientific">Limobrevibacterium gyesilva</name>
    <dbReference type="NCBI Taxonomy" id="2991712"/>
    <lineage>
        <taxon>Bacteria</taxon>
        <taxon>Pseudomonadati</taxon>
        <taxon>Pseudomonadota</taxon>
        <taxon>Alphaproteobacteria</taxon>
        <taxon>Acetobacterales</taxon>
        <taxon>Acetobacteraceae</taxon>
        <taxon>Limobrevibacterium</taxon>
    </lineage>
</organism>
<evidence type="ECO:0000256" key="3">
    <source>
        <dbReference type="ARBA" id="ARBA00023163"/>
    </source>
</evidence>
<reference evidence="5" key="1">
    <citation type="submission" date="2022-09" db="EMBL/GenBank/DDBJ databases">
        <title>Rhodovastum sp. nov. RN2-1 isolated from soil in Seongnam, South Korea.</title>
        <authorList>
            <person name="Le N.T."/>
        </authorList>
    </citation>
    <scope>NUCLEOTIDE SEQUENCE</scope>
    <source>
        <strain evidence="5">RN2-1</strain>
    </source>
</reference>
<dbReference type="InterPro" id="IPR019887">
    <property type="entry name" value="Tscrpt_reg_AsnC/Lrp_C"/>
</dbReference>
<dbReference type="PANTHER" id="PTHR30154:SF34">
    <property type="entry name" value="TRANSCRIPTIONAL REGULATOR AZLB"/>
    <property type="match status" value="1"/>
</dbReference>
<dbReference type="InterPro" id="IPR036390">
    <property type="entry name" value="WH_DNA-bd_sf"/>
</dbReference>
<evidence type="ECO:0000256" key="2">
    <source>
        <dbReference type="ARBA" id="ARBA00023125"/>
    </source>
</evidence>
<dbReference type="InterPro" id="IPR000485">
    <property type="entry name" value="AsnC-type_HTH_dom"/>
</dbReference>
<dbReference type="GO" id="GO:0043565">
    <property type="term" value="F:sequence-specific DNA binding"/>
    <property type="evidence" value="ECO:0007669"/>
    <property type="project" value="InterPro"/>
</dbReference>
<dbReference type="EMBL" id="JAPDNT010000002">
    <property type="protein sequence ID" value="MCW3474012.1"/>
    <property type="molecule type" value="Genomic_DNA"/>
</dbReference>
<dbReference type="RefSeq" id="WP_264712631.1">
    <property type="nucleotide sequence ID" value="NZ_JAPDNT010000002.1"/>
</dbReference>